<accession>A0A423VY60</accession>
<gene>
    <name evidence="2" type="ORF">VMCG_08026</name>
</gene>
<comment type="caution">
    <text evidence="2">The sequence shown here is derived from an EMBL/GenBank/DDBJ whole genome shotgun (WGS) entry which is preliminary data.</text>
</comment>
<feature type="compositionally biased region" description="Basic and acidic residues" evidence="1">
    <location>
        <begin position="80"/>
        <end position="132"/>
    </location>
</feature>
<sequence>MSSETTAPAGVSSSVSPALGSISTDLAHVTAWLYNYHDHHDIAHNDDDNDDDKLSAHNDHNYDNDDDKRCADNDNDNDNDNDKRCADADNHNHNDKLSAHNDHNYNNDDDKRYADNDDNHNHERRTTDDDHHHHDDVAELKFIIRRNHEYRLERFGRPAFDKLQYRTEQRRYSLKQLRAHFHHQLVELDRQLPSRTFCELVQYPLQWLASSIQ</sequence>
<dbReference type="Proteomes" id="UP000283895">
    <property type="component" value="Unassembled WGS sequence"/>
</dbReference>
<reference evidence="2 3" key="1">
    <citation type="submission" date="2015-09" db="EMBL/GenBank/DDBJ databases">
        <title>Host preference determinants of Valsa canker pathogens revealed by comparative genomics.</title>
        <authorList>
            <person name="Yin Z."/>
            <person name="Huang L."/>
        </authorList>
    </citation>
    <scope>NUCLEOTIDE SEQUENCE [LARGE SCALE GENOMIC DNA]</scope>
    <source>
        <strain evidence="2 3">03-1</strain>
    </source>
</reference>
<evidence type="ECO:0000313" key="2">
    <source>
        <dbReference type="EMBL" id="ROV95993.1"/>
    </source>
</evidence>
<dbReference type="EMBL" id="LKEA01000034">
    <property type="protein sequence ID" value="ROV95993.1"/>
    <property type="molecule type" value="Genomic_DNA"/>
</dbReference>
<organism evidence="2 3">
    <name type="scientific">Cytospora schulzeri</name>
    <dbReference type="NCBI Taxonomy" id="448051"/>
    <lineage>
        <taxon>Eukaryota</taxon>
        <taxon>Fungi</taxon>
        <taxon>Dikarya</taxon>
        <taxon>Ascomycota</taxon>
        <taxon>Pezizomycotina</taxon>
        <taxon>Sordariomycetes</taxon>
        <taxon>Sordariomycetidae</taxon>
        <taxon>Diaporthales</taxon>
        <taxon>Cytosporaceae</taxon>
        <taxon>Cytospora</taxon>
    </lineage>
</organism>
<evidence type="ECO:0000313" key="3">
    <source>
        <dbReference type="Proteomes" id="UP000283895"/>
    </source>
</evidence>
<protein>
    <submittedName>
        <fullName evidence="2">Uncharacterized protein</fullName>
    </submittedName>
</protein>
<feature type="region of interest" description="Disordered" evidence="1">
    <location>
        <begin position="50"/>
        <end position="132"/>
    </location>
</feature>
<name>A0A423VY60_9PEZI</name>
<feature type="compositionally biased region" description="Basic and acidic residues" evidence="1">
    <location>
        <begin position="50"/>
        <end position="72"/>
    </location>
</feature>
<proteinExistence type="predicted"/>
<keyword evidence="3" id="KW-1185">Reference proteome</keyword>
<dbReference type="AlphaFoldDB" id="A0A423VY60"/>
<evidence type="ECO:0000256" key="1">
    <source>
        <dbReference type="SAM" id="MobiDB-lite"/>
    </source>
</evidence>